<feature type="signal peptide" evidence="1">
    <location>
        <begin position="1"/>
        <end position="27"/>
    </location>
</feature>
<protein>
    <submittedName>
        <fullName evidence="2">Pectate lyase</fullName>
    </submittedName>
</protein>
<dbReference type="Gene3D" id="1.50.10.20">
    <property type="match status" value="1"/>
</dbReference>
<gene>
    <name evidence="2" type="ORF">IFJ75_03545</name>
</gene>
<name>A0A975GWN5_9CAUL</name>
<dbReference type="Pfam" id="PF09492">
    <property type="entry name" value="Pec_lyase"/>
    <property type="match status" value="1"/>
</dbReference>
<dbReference type="SUPFAM" id="SSF81853">
    <property type="entry name" value="Family 10 polysaccharide lyase"/>
    <property type="match status" value="1"/>
</dbReference>
<evidence type="ECO:0000313" key="3">
    <source>
        <dbReference type="Proteomes" id="UP000663918"/>
    </source>
</evidence>
<accession>A0A975GWN5</accession>
<dbReference type="RefSeq" id="WP_207871312.1">
    <property type="nucleotide sequence ID" value="NZ_CP062222.1"/>
</dbReference>
<organism evidence="2 3">
    <name type="scientific">Brevundimonas goettingensis</name>
    <dbReference type="NCBI Taxonomy" id="2774190"/>
    <lineage>
        <taxon>Bacteria</taxon>
        <taxon>Pseudomonadati</taxon>
        <taxon>Pseudomonadota</taxon>
        <taxon>Alphaproteobacteria</taxon>
        <taxon>Caulobacterales</taxon>
        <taxon>Caulobacteraceae</taxon>
        <taxon>Brevundimonas</taxon>
    </lineage>
</organism>
<keyword evidence="3" id="KW-1185">Reference proteome</keyword>
<dbReference type="GO" id="GO:0016829">
    <property type="term" value="F:lyase activity"/>
    <property type="evidence" value="ECO:0007669"/>
    <property type="project" value="UniProtKB-KW"/>
</dbReference>
<feature type="chain" id="PRO_5036972130" evidence="1">
    <location>
        <begin position="28"/>
        <end position="533"/>
    </location>
</feature>
<sequence length="533" mass="59652">MLTRRRWLLSAAALPVAANLVPNLAVAEAATPETVKAAMSRATAFMTDKVALHGGYVWSYLADGSRRWGEMEAYPTMIWTQAPGTPEMGQIFLDAYHATGDEQYYRAAEQAADALIAGQHPAGGWNYIIDFAGEDSLKRWYETIGKNGWRLEEFQHYYGNATFDDHATVECGRFLLRLHMEKGDPKYRAAVDRAVGFVLDSQYPNGGWPQRYPRMGQFSNHGRPDYTGFITLNDEVAEENISFLLVVLQQLKDERVRARLIKAMELIIALQQPQPTPGWAMQYTPDLKPATARTYEPASITPHGTAAAVDQLLDYYRLTGERKYLARVPEAIDWIASVELPPEKRAPDGRNFYRNYEPGTGRLIGTHRRGSNAQNGEYWSDFDTEHTQPEKHINVAALRQRYERVAAMTPEQATRDSALLGRGPSLLPRYLITSDVGGSDLNVTETRQAADDATLLVSELNAEGYWPLELRTTSHPYQGDGPPAPPPGFVDRGQVGDDWDTSPFTEPSGPMGISTGTYINNMSRLIRYLDGRR</sequence>
<dbReference type="PROSITE" id="PS51318">
    <property type="entry name" value="TAT"/>
    <property type="match status" value="1"/>
</dbReference>
<dbReference type="AlphaFoldDB" id="A0A975GWN5"/>
<evidence type="ECO:0000256" key="1">
    <source>
        <dbReference type="SAM" id="SignalP"/>
    </source>
</evidence>
<keyword evidence="2" id="KW-0456">Lyase</keyword>
<evidence type="ECO:0000313" key="2">
    <source>
        <dbReference type="EMBL" id="QTC92004.1"/>
    </source>
</evidence>
<reference evidence="2" key="1">
    <citation type="submission" date="2020-09" db="EMBL/GenBank/DDBJ databases">
        <title>Brevundimonas sp. LVF2 isolated from a puddle in Goettingen, Germany.</title>
        <authorList>
            <person name="Friedrich I."/>
            <person name="Klassen A."/>
            <person name="Hannes N."/>
            <person name="Schneider D."/>
            <person name="Hertel R."/>
            <person name="Daniel R."/>
        </authorList>
    </citation>
    <scope>NUCLEOTIDE SEQUENCE</scope>
    <source>
        <strain evidence="2">LVF2</strain>
    </source>
</reference>
<dbReference type="Proteomes" id="UP000663918">
    <property type="component" value="Chromosome"/>
</dbReference>
<keyword evidence="1" id="KW-0732">Signal</keyword>
<proteinExistence type="predicted"/>
<dbReference type="EMBL" id="CP062222">
    <property type="protein sequence ID" value="QTC92004.1"/>
    <property type="molecule type" value="Genomic_DNA"/>
</dbReference>
<dbReference type="InterPro" id="IPR006311">
    <property type="entry name" value="TAT_signal"/>
</dbReference>
<dbReference type="KEGG" id="bgoe:IFJ75_03545"/>
<dbReference type="InterPro" id="IPR012669">
    <property type="entry name" value="Pectate_lyase"/>
</dbReference>